<evidence type="ECO:0000313" key="1">
    <source>
        <dbReference type="EMBL" id="ACU57792.1"/>
    </source>
</evidence>
<dbReference type="AlphaFoldDB" id="A0A979FZ51"/>
<name>A0A979FZ51_CHIPD</name>
<proteinExistence type="predicted"/>
<accession>A0A979FZ51</accession>
<organism evidence="1 2">
    <name type="scientific">Chitinophaga pinensis (strain ATCC 43595 / DSM 2588 / LMG 13176 / NBRC 15968 / NCIMB 11800 / UQM 2034)</name>
    <dbReference type="NCBI Taxonomy" id="485918"/>
    <lineage>
        <taxon>Bacteria</taxon>
        <taxon>Pseudomonadati</taxon>
        <taxon>Bacteroidota</taxon>
        <taxon>Chitinophagia</taxon>
        <taxon>Chitinophagales</taxon>
        <taxon>Chitinophagaceae</taxon>
        <taxon>Chitinophaga</taxon>
    </lineage>
</organism>
<protein>
    <recommendedName>
        <fullName evidence="3">LysM domain-containing protein</fullName>
    </recommendedName>
</protein>
<reference evidence="1 2" key="2">
    <citation type="journal article" date="2010" name="Stand. Genomic Sci.">
        <title>Complete genome sequence of Chitinophaga pinensis type strain (UQM 2034).</title>
        <authorList>
            <person name="Glavina Del Rio T."/>
            <person name="Abt B."/>
            <person name="Spring S."/>
            <person name="Lapidus A."/>
            <person name="Nolan M."/>
            <person name="Tice H."/>
            <person name="Copeland A."/>
            <person name="Cheng J.F."/>
            <person name="Chen F."/>
            <person name="Bruce D."/>
            <person name="Goodwin L."/>
            <person name="Pitluck S."/>
            <person name="Ivanova N."/>
            <person name="Mavromatis K."/>
            <person name="Mikhailova N."/>
            <person name="Pati A."/>
            <person name="Chen A."/>
            <person name="Palaniappan K."/>
            <person name="Land M."/>
            <person name="Hauser L."/>
            <person name="Chang Y.J."/>
            <person name="Jeffries C.D."/>
            <person name="Chain P."/>
            <person name="Saunders E."/>
            <person name="Detter J.C."/>
            <person name="Brettin T."/>
            <person name="Rohde M."/>
            <person name="Goker M."/>
            <person name="Bristow J."/>
            <person name="Eisen J.A."/>
            <person name="Markowitz V."/>
            <person name="Hugenholtz P."/>
            <person name="Kyrpides N.C."/>
            <person name="Klenk H.P."/>
            <person name="Lucas S."/>
        </authorList>
    </citation>
    <scope>NUCLEOTIDE SEQUENCE [LARGE SCALE GENOMIC DNA]</scope>
    <source>
        <strain evidence="2">ATCC 43595 / DSM 2588 / LMG 13176 / NBRC 15968 / NCIMB 11800 / UQM 2034</strain>
    </source>
</reference>
<dbReference type="EMBL" id="CP001699">
    <property type="protein sequence ID" value="ACU57792.1"/>
    <property type="molecule type" value="Genomic_DNA"/>
</dbReference>
<dbReference type="KEGG" id="cpi:Cpin_0293"/>
<reference evidence="2" key="1">
    <citation type="submission" date="2009-08" db="EMBL/GenBank/DDBJ databases">
        <title>The complete genome of Chitinophaga pinensis DSM 2588.</title>
        <authorList>
            <consortium name="US DOE Joint Genome Institute (JGI-PGF)"/>
            <person name="Lucas S."/>
            <person name="Copeland A."/>
            <person name="Lapidus A."/>
            <person name="Glavina del Rio T."/>
            <person name="Dalin E."/>
            <person name="Tice H."/>
            <person name="Bruce D."/>
            <person name="Goodwin L."/>
            <person name="Pitluck S."/>
            <person name="Kyrpides N."/>
            <person name="Mavromatis K."/>
            <person name="Ivanova N."/>
            <person name="Mikhailova N."/>
            <person name="Sims D."/>
            <person name="Meinche L."/>
            <person name="Brettin T."/>
            <person name="Detter J.C."/>
            <person name="Han C."/>
            <person name="Larimer F."/>
            <person name="Land M."/>
            <person name="Hauser L."/>
            <person name="Markowitz V."/>
            <person name="Cheng J.-F."/>
            <person name="Hugenholtz P."/>
            <person name="Woyke T."/>
            <person name="Wu D."/>
            <person name="Spring S."/>
            <person name="Klenk H.-P."/>
            <person name="Eisen J.A."/>
        </authorList>
    </citation>
    <scope>NUCLEOTIDE SEQUENCE [LARGE SCALE GENOMIC DNA]</scope>
    <source>
        <strain evidence="2">ATCC 43595 / DSM 2588 / LMG 13176 / NBRC 15968 / NCIMB 11800 / UQM 2034</strain>
    </source>
</reference>
<sequence>MLLMETVNVKPHQCLLDLSMQLKGSIDALFDFAIANGISITDDLRSGSMIWVPDRAIIDRRTFQTLKDEEAIPANAYTTEDEAAIKGGIGYMGIQVDLRVSQNQE</sequence>
<dbReference type="Proteomes" id="UP000002215">
    <property type="component" value="Chromosome"/>
</dbReference>
<gene>
    <name evidence="1" type="ordered locus">Cpin_0293</name>
</gene>
<evidence type="ECO:0000313" key="2">
    <source>
        <dbReference type="Proteomes" id="UP000002215"/>
    </source>
</evidence>
<evidence type="ECO:0008006" key="3">
    <source>
        <dbReference type="Google" id="ProtNLM"/>
    </source>
</evidence>